<dbReference type="AlphaFoldDB" id="A0A658QXU7"/>
<reference evidence="1 2" key="1">
    <citation type="submission" date="2016-01" db="EMBL/GenBank/DDBJ databases">
        <authorList>
            <person name="Peeters C."/>
        </authorList>
    </citation>
    <scope>NUCLEOTIDE SEQUENCE [LARGE SCALE GENOMIC DNA]</scope>
    <source>
        <strain evidence="1">LMG 29315</strain>
    </source>
</reference>
<keyword evidence="2" id="KW-1185">Reference proteome</keyword>
<dbReference type="GO" id="GO:0019867">
    <property type="term" value="C:outer membrane"/>
    <property type="evidence" value="ECO:0007669"/>
    <property type="project" value="InterPro"/>
</dbReference>
<gene>
    <name evidence="1" type="ORF">AWB72_02834</name>
</gene>
<dbReference type="Proteomes" id="UP000198263">
    <property type="component" value="Unassembled WGS sequence"/>
</dbReference>
<accession>A0A658QXU7</accession>
<comment type="caution">
    <text evidence="1">The sequence shown here is derived from an EMBL/GenBank/DDBJ whole genome shotgun (WGS) entry which is preliminary data.</text>
</comment>
<protein>
    <recommendedName>
        <fullName evidence="3">17 kDa surface antigen</fullName>
    </recommendedName>
</protein>
<evidence type="ECO:0000313" key="2">
    <source>
        <dbReference type="Proteomes" id="UP000198263"/>
    </source>
</evidence>
<dbReference type="EMBL" id="FCNV02000004">
    <property type="protein sequence ID" value="SAL31833.1"/>
    <property type="molecule type" value="Genomic_DNA"/>
</dbReference>
<name>A0A658QXU7_9BURK</name>
<evidence type="ECO:0008006" key="3">
    <source>
        <dbReference type="Google" id="ProtNLM"/>
    </source>
</evidence>
<sequence length="35" mass="3221">MSKSIIAVAGSAFGHGHGSLLTGVIGGLAGAVAGR</sequence>
<proteinExistence type="predicted"/>
<evidence type="ECO:0000313" key="1">
    <source>
        <dbReference type="EMBL" id="SAL31833.1"/>
    </source>
</evidence>
<organism evidence="1 2">
    <name type="scientific">Caballeronia concitans</name>
    <dbReference type="NCBI Taxonomy" id="1777133"/>
    <lineage>
        <taxon>Bacteria</taxon>
        <taxon>Pseudomonadati</taxon>
        <taxon>Pseudomonadota</taxon>
        <taxon>Betaproteobacteria</taxon>
        <taxon>Burkholderiales</taxon>
        <taxon>Burkholderiaceae</taxon>
        <taxon>Caballeronia</taxon>
    </lineage>
</organism>